<protein>
    <submittedName>
        <fullName evidence="2">GNAT family N-acetyltransferase</fullName>
    </submittedName>
</protein>
<comment type="caution">
    <text evidence="2">The sequence shown here is derived from an EMBL/GenBank/DDBJ whole genome shotgun (WGS) entry which is preliminary data.</text>
</comment>
<reference evidence="2" key="1">
    <citation type="journal article" date="2021" name="PeerJ">
        <title>Extensive microbial diversity within the chicken gut microbiome revealed by metagenomics and culture.</title>
        <authorList>
            <person name="Gilroy R."/>
            <person name="Ravi A."/>
            <person name="Getino M."/>
            <person name="Pursley I."/>
            <person name="Horton D.L."/>
            <person name="Alikhan N.F."/>
            <person name="Baker D."/>
            <person name="Gharbi K."/>
            <person name="Hall N."/>
            <person name="Watson M."/>
            <person name="Adriaenssens E.M."/>
            <person name="Foster-Nyarko E."/>
            <person name="Jarju S."/>
            <person name="Secka A."/>
            <person name="Antonio M."/>
            <person name="Oren A."/>
            <person name="Chaudhuri R.R."/>
            <person name="La Ragione R."/>
            <person name="Hildebrand F."/>
            <person name="Pallen M.J."/>
        </authorList>
    </citation>
    <scope>NUCLEOTIDE SEQUENCE</scope>
    <source>
        <strain evidence="2">ChiBcec2-3848</strain>
    </source>
</reference>
<accession>A0A9D2PJJ2</accession>
<proteinExistence type="predicted"/>
<organism evidence="2 3">
    <name type="scientific">Candidatus Blautia merdavium</name>
    <dbReference type="NCBI Taxonomy" id="2838494"/>
    <lineage>
        <taxon>Bacteria</taxon>
        <taxon>Bacillati</taxon>
        <taxon>Bacillota</taxon>
        <taxon>Clostridia</taxon>
        <taxon>Lachnospirales</taxon>
        <taxon>Lachnospiraceae</taxon>
        <taxon>Blautia</taxon>
    </lineage>
</organism>
<gene>
    <name evidence="2" type="ORF">H9753_01070</name>
</gene>
<name>A0A9D2PJJ2_9FIRM</name>
<feature type="domain" description="N-acetyltransferase" evidence="1">
    <location>
        <begin position="1"/>
        <end position="146"/>
    </location>
</feature>
<sequence length="156" mass="18171">MTYKTMELTDIPQLARLYVETFNAPPWNDGWTEETAGRRLHQMIHVEDFYGLCAYEDGVLCGMILGCMEQYYDRMNFSIREFCVSNQKRGQGLGTKIFRYFEEQLKEKGVDTVLLYTLRAPSTMGFYEKQEMEEAEELVLMRKNVRVSLEGGNESA</sequence>
<reference evidence="2" key="2">
    <citation type="submission" date="2021-04" db="EMBL/GenBank/DDBJ databases">
        <authorList>
            <person name="Gilroy R."/>
        </authorList>
    </citation>
    <scope>NUCLEOTIDE SEQUENCE</scope>
    <source>
        <strain evidence="2">ChiBcec2-3848</strain>
    </source>
</reference>
<dbReference type="Pfam" id="PF00583">
    <property type="entry name" value="Acetyltransf_1"/>
    <property type="match status" value="1"/>
</dbReference>
<dbReference type="InterPro" id="IPR016181">
    <property type="entry name" value="Acyl_CoA_acyltransferase"/>
</dbReference>
<evidence type="ECO:0000313" key="3">
    <source>
        <dbReference type="Proteomes" id="UP000823886"/>
    </source>
</evidence>
<dbReference type="SUPFAM" id="SSF55729">
    <property type="entry name" value="Acyl-CoA N-acyltransferases (Nat)"/>
    <property type="match status" value="1"/>
</dbReference>
<dbReference type="PROSITE" id="PS51186">
    <property type="entry name" value="GNAT"/>
    <property type="match status" value="1"/>
</dbReference>
<dbReference type="Proteomes" id="UP000823886">
    <property type="component" value="Unassembled WGS sequence"/>
</dbReference>
<evidence type="ECO:0000259" key="1">
    <source>
        <dbReference type="PROSITE" id="PS51186"/>
    </source>
</evidence>
<dbReference type="GO" id="GO:0016747">
    <property type="term" value="F:acyltransferase activity, transferring groups other than amino-acyl groups"/>
    <property type="evidence" value="ECO:0007669"/>
    <property type="project" value="InterPro"/>
</dbReference>
<dbReference type="InterPro" id="IPR000182">
    <property type="entry name" value="GNAT_dom"/>
</dbReference>
<dbReference type="EMBL" id="DWVZ01000012">
    <property type="protein sequence ID" value="HJC62197.1"/>
    <property type="molecule type" value="Genomic_DNA"/>
</dbReference>
<dbReference type="AlphaFoldDB" id="A0A9D2PJJ2"/>
<dbReference type="CDD" id="cd04301">
    <property type="entry name" value="NAT_SF"/>
    <property type="match status" value="1"/>
</dbReference>
<dbReference type="Gene3D" id="3.40.630.30">
    <property type="match status" value="1"/>
</dbReference>
<evidence type="ECO:0000313" key="2">
    <source>
        <dbReference type="EMBL" id="HJC62197.1"/>
    </source>
</evidence>